<sequence>MKQAIEAAKIASDNAVFIQAVVCYGDLLSETGRLEPAAEWLNLALEEAASMNLDTDVMDF</sequence>
<evidence type="ECO:0008006" key="3">
    <source>
        <dbReference type="Google" id="ProtNLM"/>
    </source>
</evidence>
<name>A0A850ETT1_9BACL</name>
<dbReference type="RefSeq" id="WP_175373206.1">
    <property type="nucleotide sequence ID" value="NZ_JABWCS010000216.1"/>
</dbReference>
<keyword evidence="2" id="KW-1185">Reference proteome</keyword>
<evidence type="ECO:0000313" key="2">
    <source>
        <dbReference type="Proteomes" id="UP000564806"/>
    </source>
</evidence>
<dbReference type="EMBL" id="JABWCS010000216">
    <property type="protein sequence ID" value="NUU62754.1"/>
    <property type="molecule type" value="Genomic_DNA"/>
</dbReference>
<gene>
    <name evidence="1" type="ORF">HPT30_20615</name>
</gene>
<proteinExistence type="predicted"/>
<accession>A0A850ETT1</accession>
<reference evidence="1" key="1">
    <citation type="submission" date="2020-06" db="EMBL/GenBank/DDBJ databases">
        <title>Paenibacillus sp. nov., isolated from soil.</title>
        <authorList>
            <person name="Seo Y.L."/>
        </authorList>
    </citation>
    <scope>NUCLEOTIDE SEQUENCE [LARGE SCALE GENOMIC DNA]</scope>
    <source>
        <strain evidence="1">JW14</strain>
    </source>
</reference>
<evidence type="ECO:0000313" key="1">
    <source>
        <dbReference type="EMBL" id="NUU62754.1"/>
    </source>
</evidence>
<comment type="caution">
    <text evidence="1">The sequence shown here is derived from an EMBL/GenBank/DDBJ whole genome shotgun (WGS) entry which is preliminary data.</text>
</comment>
<organism evidence="1 2">
    <name type="scientific">Paenibacillus agri</name>
    <dbReference type="NCBI Taxonomy" id="2744309"/>
    <lineage>
        <taxon>Bacteria</taxon>
        <taxon>Bacillati</taxon>
        <taxon>Bacillota</taxon>
        <taxon>Bacilli</taxon>
        <taxon>Bacillales</taxon>
        <taxon>Paenibacillaceae</taxon>
        <taxon>Paenibacillus</taxon>
    </lineage>
</organism>
<protein>
    <recommendedName>
        <fullName evidence="3">Tetratricopeptide repeat protein</fullName>
    </recommendedName>
</protein>
<dbReference type="Proteomes" id="UP000564806">
    <property type="component" value="Unassembled WGS sequence"/>
</dbReference>
<dbReference type="AlphaFoldDB" id="A0A850ETT1"/>